<proteinExistence type="inferred from homology"/>
<gene>
    <name evidence="15" type="ORF">H8744_14115</name>
</gene>
<dbReference type="PANTHER" id="PTHR30069">
    <property type="entry name" value="TONB-DEPENDENT OUTER MEMBRANE RECEPTOR"/>
    <property type="match status" value="1"/>
</dbReference>
<keyword evidence="9 10" id="KW-0998">Cell outer membrane</keyword>
<comment type="subcellular location">
    <subcellularLocation>
        <location evidence="1 10">Cell outer membrane</location>
        <topology evidence="1 10">Multi-pass membrane protein</topology>
    </subcellularLocation>
</comment>
<feature type="signal peptide" evidence="12">
    <location>
        <begin position="1"/>
        <end position="23"/>
    </location>
</feature>
<keyword evidence="7 10" id="KW-0472">Membrane</keyword>
<evidence type="ECO:0000313" key="15">
    <source>
        <dbReference type="EMBL" id="MBC8594353.1"/>
    </source>
</evidence>
<comment type="similarity">
    <text evidence="10 11">Belongs to the TonB-dependent receptor family.</text>
</comment>
<keyword evidence="16" id="KW-1185">Reference proteome</keyword>
<evidence type="ECO:0000256" key="1">
    <source>
        <dbReference type="ARBA" id="ARBA00004571"/>
    </source>
</evidence>
<dbReference type="InterPro" id="IPR008969">
    <property type="entry name" value="CarboxyPept-like_regulatory"/>
</dbReference>
<dbReference type="Gene3D" id="2.40.170.20">
    <property type="entry name" value="TonB-dependent receptor, beta-barrel domain"/>
    <property type="match status" value="1"/>
</dbReference>
<comment type="caution">
    <text evidence="15">The sequence shown here is derived from an EMBL/GenBank/DDBJ whole genome shotgun (WGS) entry which is preliminary data.</text>
</comment>
<dbReference type="AlphaFoldDB" id="A0A926F541"/>
<dbReference type="SUPFAM" id="SSF49464">
    <property type="entry name" value="Carboxypeptidase regulatory domain-like"/>
    <property type="match status" value="1"/>
</dbReference>
<accession>A0A926F541</accession>
<dbReference type="Proteomes" id="UP000651085">
    <property type="component" value="Unassembled WGS sequence"/>
</dbReference>
<dbReference type="RefSeq" id="WP_262435446.1">
    <property type="nucleotide sequence ID" value="NZ_JACRTF010000001.1"/>
</dbReference>
<keyword evidence="4 10" id="KW-0812">Transmembrane</keyword>
<dbReference type="InterPro" id="IPR037066">
    <property type="entry name" value="Plug_dom_sf"/>
</dbReference>
<dbReference type="CDD" id="cd01347">
    <property type="entry name" value="ligand_gated_channel"/>
    <property type="match status" value="1"/>
</dbReference>
<dbReference type="InterPro" id="IPR039426">
    <property type="entry name" value="TonB-dep_rcpt-like"/>
</dbReference>
<evidence type="ECO:0000256" key="12">
    <source>
        <dbReference type="SAM" id="SignalP"/>
    </source>
</evidence>
<dbReference type="EMBL" id="JACRTF010000001">
    <property type="protein sequence ID" value="MBC8594353.1"/>
    <property type="molecule type" value="Genomic_DNA"/>
</dbReference>
<keyword evidence="5 12" id="KW-0732">Signal</keyword>
<evidence type="ECO:0000259" key="14">
    <source>
        <dbReference type="Pfam" id="PF07715"/>
    </source>
</evidence>
<keyword evidence="8 15" id="KW-0675">Receptor</keyword>
<evidence type="ECO:0000256" key="2">
    <source>
        <dbReference type="ARBA" id="ARBA00022448"/>
    </source>
</evidence>
<evidence type="ECO:0000256" key="5">
    <source>
        <dbReference type="ARBA" id="ARBA00022729"/>
    </source>
</evidence>
<evidence type="ECO:0000256" key="10">
    <source>
        <dbReference type="PROSITE-ProRule" id="PRU01360"/>
    </source>
</evidence>
<evidence type="ECO:0000313" key="16">
    <source>
        <dbReference type="Proteomes" id="UP000651085"/>
    </source>
</evidence>
<dbReference type="InterPro" id="IPR012910">
    <property type="entry name" value="Plug_dom"/>
</dbReference>
<dbReference type="SUPFAM" id="SSF56935">
    <property type="entry name" value="Porins"/>
    <property type="match status" value="1"/>
</dbReference>
<dbReference type="InterPro" id="IPR000531">
    <property type="entry name" value="Beta-barrel_TonB"/>
</dbReference>
<keyword evidence="6 11" id="KW-0798">TonB box</keyword>
<dbReference type="PANTHER" id="PTHR30069:SF29">
    <property type="entry name" value="HEMOGLOBIN AND HEMOGLOBIN-HAPTOGLOBIN-BINDING PROTEIN 1-RELATED"/>
    <property type="match status" value="1"/>
</dbReference>
<dbReference type="Gene3D" id="2.170.130.10">
    <property type="entry name" value="TonB-dependent receptor, plug domain"/>
    <property type="match status" value="1"/>
</dbReference>
<dbReference type="InterPro" id="IPR036942">
    <property type="entry name" value="Beta-barrel_TonB_sf"/>
</dbReference>
<organism evidence="15 16">
    <name type="scientific">Jilunia laotingensis</name>
    <dbReference type="NCBI Taxonomy" id="2763675"/>
    <lineage>
        <taxon>Bacteria</taxon>
        <taxon>Pseudomonadati</taxon>
        <taxon>Bacteroidota</taxon>
        <taxon>Bacteroidia</taxon>
        <taxon>Bacteroidales</taxon>
        <taxon>Bacteroidaceae</taxon>
        <taxon>Jilunia</taxon>
    </lineage>
</organism>
<evidence type="ECO:0000256" key="7">
    <source>
        <dbReference type="ARBA" id="ARBA00023136"/>
    </source>
</evidence>
<dbReference type="Pfam" id="PF07715">
    <property type="entry name" value="Plug"/>
    <property type="match status" value="1"/>
</dbReference>
<dbReference type="Gene3D" id="2.60.40.1120">
    <property type="entry name" value="Carboxypeptidase-like, regulatory domain"/>
    <property type="match status" value="1"/>
</dbReference>
<dbReference type="GO" id="GO:0015344">
    <property type="term" value="F:siderophore uptake transmembrane transporter activity"/>
    <property type="evidence" value="ECO:0007669"/>
    <property type="project" value="TreeGrafter"/>
</dbReference>
<evidence type="ECO:0000256" key="3">
    <source>
        <dbReference type="ARBA" id="ARBA00022452"/>
    </source>
</evidence>
<feature type="domain" description="TonB-dependent receptor-like beta-barrel" evidence="13">
    <location>
        <begin position="248"/>
        <end position="702"/>
    </location>
</feature>
<dbReference type="Pfam" id="PF13715">
    <property type="entry name" value="CarbopepD_reg_2"/>
    <property type="match status" value="1"/>
</dbReference>
<feature type="chain" id="PRO_5038001573" evidence="12">
    <location>
        <begin position="24"/>
        <end position="735"/>
    </location>
</feature>
<evidence type="ECO:0000256" key="6">
    <source>
        <dbReference type="ARBA" id="ARBA00023077"/>
    </source>
</evidence>
<dbReference type="PROSITE" id="PS52016">
    <property type="entry name" value="TONB_DEPENDENT_REC_3"/>
    <property type="match status" value="1"/>
</dbReference>
<dbReference type="Pfam" id="PF00593">
    <property type="entry name" value="TonB_dep_Rec_b-barrel"/>
    <property type="match status" value="1"/>
</dbReference>
<sequence length="735" mass="82679">MKLRTLALLTLGCCLTPTTTLYAQINITGKVVNAETGVPVKGANIRVSNSLNGTTTNNSGDFSLKLPEGTHTLRITHVGYEQSRHTASKSEKDILIKLQENYVNMNQVVVTGTGTHRRMDNSPVPIQVITAKDLQQAGITNFEDAMTKLNPNISFMTNGMGTTMSMNGMNEDYVLILENGKRLAGEDRYTRIDMANVKRIEILNGAASALYGSDAIAGVINIITDDARNKVNIASNSRYSTKNRFTQSANADFNLGKFGSYTSYQRQQADGWQLSPLTINKKDELVETNKQASTAFHSNTVNQRFTFDPTDRLSFYARGGFYNHKTDRPIPEGDNTTKYDMRYETYTYGGGAQYMINKSSYLNADYFSDNYSSYKDYFMDDSKAKLNAGDSEMTKRLHHHNLNVKGIFSMGDHNKISAGLEYIKESLTSESDNIDGRSMYTAAIYAQDEINISKHFQAYVGLRYIYHETFKNYATPNIALLYKVGGFNFRGSYASGFRTPDLSALYITSESKTGSTRKYTIGNINLKPEKSDNYTLSAEYVHSRFSISVSAFANNVRDMINYRVFTEEERDAYNRGNGTDYDEVKQRDNIEKARIRGISVSLNSYLGAGFSLNGGYSFTDAKDKSKDMPIDKSVKHTGNLAALWNHRWNNYYLTVNLNCRVQGERYSQNYGYAPKFQLWNLHTTHSFNLGNFILEPGAGVENIFNYKDDRPFNSNYATLTPGCSPYVSLAIRFKQ</sequence>
<keyword evidence="3 10" id="KW-1134">Transmembrane beta strand</keyword>
<feature type="domain" description="TonB-dependent receptor plug" evidence="14">
    <location>
        <begin position="120"/>
        <end position="219"/>
    </location>
</feature>
<evidence type="ECO:0000256" key="4">
    <source>
        <dbReference type="ARBA" id="ARBA00022692"/>
    </source>
</evidence>
<protein>
    <submittedName>
        <fullName evidence="15">TonB-dependent receptor</fullName>
    </submittedName>
</protein>
<evidence type="ECO:0000259" key="13">
    <source>
        <dbReference type="Pfam" id="PF00593"/>
    </source>
</evidence>
<evidence type="ECO:0000256" key="11">
    <source>
        <dbReference type="RuleBase" id="RU003357"/>
    </source>
</evidence>
<dbReference type="GO" id="GO:0044718">
    <property type="term" value="P:siderophore transmembrane transport"/>
    <property type="evidence" value="ECO:0007669"/>
    <property type="project" value="TreeGrafter"/>
</dbReference>
<name>A0A926F541_9BACT</name>
<evidence type="ECO:0000256" key="8">
    <source>
        <dbReference type="ARBA" id="ARBA00023170"/>
    </source>
</evidence>
<evidence type="ECO:0000256" key="9">
    <source>
        <dbReference type="ARBA" id="ARBA00023237"/>
    </source>
</evidence>
<reference evidence="15" key="1">
    <citation type="submission" date="2020-08" db="EMBL/GenBank/DDBJ databases">
        <title>Genome public.</title>
        <authorList>
            <person name="Liu C."/>
            <person name="Sun Q."/>
        </authorList>
    </citation>
    <scope>NUCLEOTIDE SEQUENCE</scope>
    <source>
        <strain evidence="15">N12</strain>
    </source>
</reference>
<dbReference type="GO" id="GO:0009279">
    <property type="term" value="C:cell outer membrane"/>
    <property type="evidence" value="ECO:0007669"/>
    <property type="project" value="UniProtKB-SubCell"/>
</dbReference>
<keyword evidence="2 10" id="KW-0813">Transport</keyword>